<dbReference type="NCBIfam" id="NF003656">
    <property type="entry name" value="PRK05287.1-4"/>
    <property type="match status" value="1"/>
</dbReference>
<accession>A0AAU8A2I2</accession>
<dbReference type="AlphaFoldDB" id="A0AAU8A2I2"/>
<evidence type="ECO:0000256" key="1">
    <source>
        <dbReference type="ARBA" id="ARBA00022490"/>
    </source>
</evidence>
<dbReference type="GO" id="GO:0000917">
    <property type="term" value="P:division septum assembly"/>
    <property type="evidence" value="ECO:0007669"/>
    <property type="project" value="UniProtKB-KW"/>
</dbReference>
<dbReference type="EMBL" id="CP099959">
    <property type="protein sequence ID" value="XCC57883.1"/>
    <property type="molecule type" value="Genomic_DNA"/>
</dbReference>
<evidence type="ECO:0000256" key="2">
    <source>
        <dbReference type="ARBA" id="ARBA00022618"/>
    </source>
</evidence>
<dbReference type="GO" id="GO:0032153">
    <property type="term" value="C:cell division site"/>
    <property type="evidence" value="ECO:0007669"/>
    <property type="project" value="TreeGrafter"/>
</dbReference>
<dbReference type="Pfam" id="PF07072">
    <property type="entry name" value="ZapD"/>
    <property type="match status" value="1"/>
</dbReference>
<dbReference type="InterPro" id="IPR036268">
    <property type="entry name" value="ZapD_sf"/>
</dbReference>
<dbReference type="GO" id="GO:0043093">
    <property type="term" value="P:FtsZ-dependent cytokinesis"/>
    <property type="evidence" value="ECO:0007669"/>
    <property type="project" value="TreeGrafter"/>
</dbReference>
<keyword evidence="4" id="KW-0131">Cell cycle</keyword>
<dbReference type="Gene3D" id="2.60.440.10">
    <property type="entry name" value="YacF-like domains"/>
    <property type="match status" value="1"/>
</dbReference>
<reference evidence="5" key="1">
    <citation type="submission" date="2022-06" db="EMBL/GenBank/DDBJ databases">
        <title>New Polynucleobacter species.</title>
        <authorList>
            <person name="Hahn M.W."/>
        </authorList>
    </citation>
    <scope>NUCLEOTIDE SEQUENCE</scope>
    <source>
        <strain evidence="5">UK-FUSCHL-C3</strain>
    </source>
</reference>
<proteinExistence type="predicted"/>
<protein>
    <submittedName>
        <fullName evidence="5">Cell division protein ZapD</fullName>
    </submittedName>
</protein>
<keyword evidence="3" id="KW-0717">Septation</keyword>
<dbReference type="InterPro" id="IPR027462">
    <property type="entry name" value="ZapD_C"/>
</dbReference>
<name>A0AAU8A2I2_9BURK</name>
<dbReference type="SUPFAM" id="SSF160950">
    <property type="entry name" value="YacF-like"/>
    <property type="match status" value="1"/>
</dbReference>
<dbReference type="InterPro" id="IPR009777">
    <property type="entry name" value="ZapD"/>
</dbReference>
<dbReference type="PANTHER" id="PTHR39455:SF1">
    <property type="entry name" value="CELL DIVISION PROTEIN ZAPD"/>
    <property type="match status" value="1"/>
</dbReference>
<evidence type="ECO:0000256" key="3">
    <source>
        <dbReference type="ARBA" id="ARBA00023210"/>
    </source>
</evidence>
<keyword evidence="1" id="KW-0963">Cytoplasm</keyword>
<keyword evidence="2 5" id="KW-0132">Cell division</keyword>
<sequence length="236" mass="27128">MLRLEYLFDRFNHFARSDDAELHHNALITLFELGDISARGDIKALLLKEFERQKFSLNGLKSSKEVDQDKLLATLGELEHAATQVNSSVIKPNAIIADNEWLNAIRTRLHTPGGTSPIDLPGFYAWRHSPVTSRRELLQKFIYPMLPWQESCHLFLRLLRESGESREVLAHKGSFQQAPSGKVYQLMRITLEDPSLFAEISANKYLLSIRLLKCDRDQKPTLINEDIPFKLTLCHF</sequence>
<organism evidence="5">
    <name type="scientific">Polynucleobacter sp. UK-FUSCHL-C3</name>
    <dbReference type="NCBI Taxonomy" id="2955208"/>
    <lineage>
        <taxon>Bacteria</taxon>
        <taxon>Pseudomonadati</taxon>
        <taxon>Pseudomonadota</taxon>
        <taxon>Betaproteobacteria</taxon>
        <taxon>Burkholderiales</taxon>
        <taxon>Burkholderiaceae</taxon>
        <taxon>Polynucleobacter</taxon>
    </lineage>
</organism>
<evidence type="ECO:0000256" key="4">
    <source>
        <dbReference type="ARBA" id="ARBA00023306"/>
    </source>
</evidence>
<gene>
    <name evidence="5" type="primary">zapD</name>
    <name evidence="5" type="ORF">NKE59_00910</name>
</gene>
<dbReference type="PANTHER" id="PTHR39455">
    <property type="entry name" value="CELL DIVISION PROTEIN ZAPD"/>
    <property type="match status" value="1"/>
</dbReference>
<evidence type="ECO:0000313" key="5">
    <source>
        <dbReference type="EMBL" id="XCC57883.1"/>
    </source>
</evidence>
<dbReference type="Gene3D" id="1.10.3900.10">
    <property type="entry name" value="YacF-like"/>
    <property type="match status" value="1"/>
</dbReference>